<name>A0ABU2RJN7_9ACTN</name>
<evidence type="ECO:0000313" key="4">
    <source>
        <dbReference type="Proteomes" id="UP001183777"/>
    </source>
</evidence>
<proteinExistence type="predicted"/>
<feature type="transmembrane region" description="Helical" evidence="1">
    <location>
        <begin position="89"/>
        <end position="112"/>
    </location>
</feature>
<feature type="transmembrane region" description="Helical" evidence="1">
    <location>
        <begin position="124"/>
        <end position="146"/>
    </location>
</feature>
<organism evidence="3 4">
    <name type="scientific">Streptomyces salyersiae</name>
    <dbReference type="NCBI Taxonomy" id="3075530"/>
    <lineage>
        <taxon>Bacteria</taxon>
        <taxon>Bacillati</taxon>
        <taxon>Actinomycetota</taxon>
        <taxon>Actinomycetes</taxon>
        <taxon>Kitasatosporales</taxon>
        <taxon>Streptomycetaceae</taxon>
        <taxon>Streptomyces</taxon>
    </lineage>
</organism>
<dbReference type="Proteomes" id="UP001183777">
    <property type="component" value="Unassembled WGS sequence"/>
</dbReference>
<protein>
    <submittedName>
        <fullName evidence="3">DUF1648 domain-containing protein</fullName>
    </submittedName>
</protein>
<evidence type="ECO:0000259" key="2">
    <source>
        <dbReference type="Pfam" id="PF07853"/>
    </source>
</evidence>
<dbReference type="EMBL" id="JAVREX010000005">
    <property type="protein sequence ID" value="MDT0429046.1"/>
    <property type="molecule type" value="Genomic_DNA"/>
</dbReference>
<keyword evidence="1" id="KW-0812">Transmembrane</keyword>
<gene>
    <name evidence="3" type="ORF">RM649_15490</name>
</gene>
<keyword evidence="1" id="KW-1133">Transmembrane helix</keyword>
<keyword evidence="4" id="KW-1185">Reference proteome</keyword>
<dbReference type="Pfam" id="PF07853">
    <property type="entry name" value="DUF1648"/>
    <property type="match status" value="1"/>
</dbReference>
<accession>A0ABU2RJN7</accession>
<comment type="caution">
    <text evidence="3">The sequence shown here is derived from an EMBL/GenBank/DDBJ whole genome shotgun (WGS) entry which is preliminary data.</text>
</comment>
<dbReference type="InterPro" id="IPR012867">
    <property type="entry name" value="DUF1648"/>
</dbReference>
<keyword evidence="1" id="KW-0472">Membrane</keyword>
<feature type="domain" description="DUF1648" evidence="2">
    <location>
        <begin position="19"/>
        <end position="62"/>
    </location>
</feature>
<sequence length="323" mass="34153">MNPKKLGRAVLVALPFLVVLILALVLAGTLSDRLPARLSTHFSATGEANGYTGRTTFLVLTALVPALLGACWTYMAVRGRFHGRAYDGFTAAGYATAAFFGYLTTVTLFANVDTADGAPGATFTMWHLVGAFGSAAVAAALGHFLARLLPALPDDPEAAAAREGARIPLADGEVAGWVRSMASWWLPGTALAMVLAGVVLTFALRPVTGLPLMVIGLVLLPYSRPNVTVDRRGLIVSGLLPWPRVHVPLERIDTATSRDVKAVAEYGGWGYRVRATRSGVITRSGEAIVARLENGRDFAVTVDDSATGAALLNTLVDRRRGRS</sequence>
<evidence type="ECO:0000256" key="1">
    <source>
        <dbReference type="SAM" id="Phobius"/>
    </source>
</evidence>
<dbReference type="RefSeq" id="WP_311656933.1">
    <property type="nucleotide sequence ID" value="NZ_JAVREX010000005.1"/>
</dbReference>
<feature type="transmembrane region" description="Helical" evidence="1">
    <location>
        <begin position="184"/>
        <end position="204"/>
    </location>
</feature>
<evidence type="ECO:0000313" key="3">
    <source>
        <dbReference type="EMBL" id="MDT0429046.1"/>
    </source>
</evidence>
<feature type="transmembrane region" description="Helical" evidence="1">
    <location>
        <begin position="55"/>
        <end position="77"/>
    </location>
</feature>
<reference evidence="4" key="1">
    <citation type="submission" date="2023-07" db="EMBL/GenBank/DDBJ databases">
        <title>30 novel species of actinomycetes from the DSMZ collection.</title>
        <authorList>
            <person name="Nouioui I."/>
        </authorList>
    </citation>
    <scope>NUCLEOTIDE SEQUENCE [LARGE SCALE GENOMIC DNA]</scope>
    <source>
        <strain evidence="4">DSM 41770</strain>
    </source>
</reference>